<comment type="caution">
    <text evidence="1">The sequence shown here is derived from an EMBL/GenBank/DDBJ whole genome shotgun (WGS) entry which is preliminary data.</text>
</comment>
<name>A0ABU9VNR8_9BACI</name>
<dbReference type="EMBL" id="JBCITK010000002">
    <property type="protein sequence ID" value="MEN0645561.1"/>
    <property type="molecule type" value="Genomic_DNA"/>
</dbReference>
<sequence>MCDDIKMQYARMTLKKDFDIIIDALEFELMEDINSSPDVQIAHKEYDRTKQQYSEDFPLKLVSGTIKVNPNYLDMNIETHINDNCKNVIYTAYHEDRKFHDFGLVDIVIHKEINQGMLTFSALISIDESIKPDEERAITGFVCYGDMSSYENILNRIFILSIEEIHENKVQLTEDNWKDFLNPQWEVV</sequence>
<dbReference type="RefSeq" id="WP_343132228.1">
    <property type="nucleotide sequence ID" value="NZ_JBCITK010000002.1"/>
</dbReference>
<proteinExistence type="predicted"/>
<dbReference type="Proteomes" id="UP001418796">
    <property type="component" value="Unassembled WGS sequence"/>
</dbReference>
<evidence type="ECO:0000313" key="1">
    <source>
        <dbReference type="EMBL" id="MEN0645561.1"/>
    </source>
</evidence>
<keyword evidence="2" id="KW-1185">Reference proteome</keyword>
<reference evidence="1 2" key="1">
    <citation type="submission" date="2024-03" db="EMBL/GenBank/DDBJ databases">
        <title>Bacilli Hybrid Assemblies.</title>
        <authorList>
            <person name="Kovac J."/>
        </authorList>
    </citation>
    <scope>NUCLEOTIDE SEQUENCE [LARGE SCALE GENOMIC DNA]</scope>
    <source>
        <strain evidence="1 2">FSL R7-0666</strain>
    </source>
</reference>
<accession>A0ABU9VNR8</accession>
<gene>
    <name evidence="1" type="ORF">MKY91_20560</name>
</gene>
<organism evidence="1 2">
    <name type="scientific">Alkalicoccobacillus gibsonii</name>
    <dbReference type="NCBI Taxonomy" id="79881"/>
    <lineage>
        <taxon>Bacteria</taxon>
        <taxon>Bacillati</taxon>
        <taxon>Bacillota</taxon>
        <taxon>Bacilli</taxon>
        <taxon>Bacillales</taxon>
        <taxon>Bacillaceae</taxon>
        <taxon>Alkalicoccobacillus</taxon>
    </lineage>
</organism>
<evidence type="ECO:0000313" key="2">
    <source>
        <dbReference type="Proteomes" id="UP001418796"/>
    </source>
</evidence>
<protein>
    <submittedName>
        <fullName evidence="1">Uncharacterized protein</fullName>
    </submittedName>
</protein>